<dbReference type="GO" id="GO:0140096">
    <property type="term" value="F:catalytic activity, acting on a protein"/>
    <property type="evidence" value="ECO:0007669"/>
    <property type="project" value="UniProtKB-ARBA"/>
</dbReference>
<dbReference type="EMBL" id="JAAAMQ010000108">
    <property type="protein sequence ID" value="NBA12650.1"/>
    <property type="molecule type" value="Genomic_DNA"/>
</dbReference>
<feature type="domain" description="Aminoacyl-transfer RNA synthetases class-II family profile" evidence="6">
    <location>
        <begin position="61"/>
        <end position="146"/>
    </location>
</feature>
<dbReference type="AlphaFoldDB" id="A0AAJ2Z278"/>
<organism evidence="7 8">
    <name type="scientific">Weissella confusa</name>
    <name type="common">Lactobacillus confusus</name>
    <dbReference type="NCBI Taxonomy" id="1583"/>
    <lineage>
        <taxon>Bacteria</taxon>
        <taxon>Bacillati</taxon>
        <taxon>Bacillota</taxon>
        <taxon>Bacilli</taxon>
        <taxon>Lactobacillales</taxon>
        <taxon>Lactobacillaceae</taxon>
        <taxon>Weissella</taxon>
    </lineage>
</organism>
<evidence type="ECO:0000313" key="7">
    <source>
        <dbReference type="EMBL" id="NBA12650.1"/>
    </source>
</evidence>
<evidence type="ECO:0000256" key="5">
    <source>
        <dbReference type="ARBA" id="ARBA00023146"/>
    </source>
</evidence>
<proteinExistence type="predicted"/>
<dbReference type="RefSeq" id="WP_337245455.1">
    <property type="nucleotide sequence ID" value="NZ_JAAAMQ010000108.1"/>
</dbReference>
<dbReference type="SUPFAM" id="SSF55681">
    <property type="entry name" value="Class II aaRS and biotin synthetases"/>
    <property type="match status" value="1"/>
</dbReference>
<dbReference type="Proteomes" id="UP000719917">
    <property type="component" value="Unassembled WGS sequence"/>
</dbReference>
<dbReference type="PRINTS" id="PR01042">
    <property type="entry name" value="TRNASYNTHASP"/>
</dbReference>
<evidence type="ECO:0000313" key="8">
    <source>
        <dbReference type="Proteomes" id="UP000719917"/>
    </source>
</evidence>
<dbReference type="EC" id="6.1.1.12" evidence="7"/>
<dbReference type="GO" id="GO:0006422">
    <property type="term" value="P:aspartyl-tRNA aminoacylation"/>
    <property type="evidence" value="ECO:0007669"/>
    <property type="project" value="TreeGrafter"/>
</dbReference>
<feature type="non-terminal residue" evidence="7">
    <location>
        <position position="146"/>
    </location>
</feature>
<keyword evidence="3" id="KW-0067">ATP-binding</keyword>
<evidence type="ECO:0000256" key="4">
    <source>
        <dbReference type="ARBA" id="ARBA00022917"/>
    </source>
</evidence>
<accession>A0AAJ2Z278</accession>
<dbReference type="PANTHER" id="PTHR22594:SF5">
    <property type="entry name" value="ASPARTATE--TRNA LIGASE, MITOCHONDRIAL"/>
    <property type="match status" value="1"/>
</dbReference>
<keyword evidence="4" id="KW-0648">Protein biosynthesis</keyword>
<dbReference type="GO" id="GO:0004815">
    <property type="term" value="F:aspartate-tRNA ligase activity"/>
    <property type="evidence" value="ECO:0007669"/>
    <property type="project" value="UniProtKB-EC"/>
</dbReference>
<comment type="caution">
    <text evidence="7">The sequence shown here is derived from an EMBL/GenBank/DDBJ whole genome shotgun (WGS) entry which is preliminary data.</text>
</comment>
<evidence type="ECO:0000259" key="6">
    <source>
        <dbReference type="PROSITE" id="PS50862"/>
    </source>
</evidence>
<dbReference type="InterPro" id="IPR045864">
    <property type="entry name" value="aa-tRNA-synth_II/BPL/LPL"/>
</dbReference>
<keyword evidence="2" id="KW-0547">Nucleotide-binding</keyword>
<dbReference type="GO" id="GO:0005524">
    <property type="term" value="F:ATP binding"/>
    <property type="evidence" value="ECO:0007669"/>
    <property type="project" value="UniProtKB-KW"/>
</dbReference>
<dbReference type="InterPro" id="IPR006195">
    <property type="entry name" value="aa-tRNA-synth_II"/>
</dbReference>
<reference evidence="7" key="1">
    <citation type="submission" date="2020-01" db="EMBL/GenBank/DDBJ databases">
        <title>First Reported Case and Whole Genome of Weissella confusa in an Equid.</title>
        <authorList>
            <person name="Little S.V."/>
            <person name="Lawhon S.D."/>
        </authorList>
    </citation>
    <scope>NUCLEOTIDE SEQUENCE</scope>
    <source>
        <strain evidence="7">718955</strain>
    </source>
</reference>
<dbReference type="PANTHER" id="PTHR22594">
    <property type="entry name" value="ASPARTYL/LYSYL-TRNA SYNTHETASE"/>
    <property type="match status" value="1"/>
</dbReference>
<dbReference type="InterPro" id="IPR004364">
    <property type="entry name" value="Aa-tRNA-synt_II"/>
</dbReference>
<dbReference type="Pfam" id="PF00152">
    <property type="entry name" value="tRNA-synt_2"/>
    <property type="match status" value="1"/>
</dbReference>
<evidence type="ECO:0000256" key="1">
    <source>
        <dbReference type="ARBA" id="ARBA00022598"/>
    </source>
</evidence>
<sequence length="146" mass="17117">ETINPKIKTGQVEVQAKSIEIINQSETPPFSINEENLNVDENIRLKYRYLDLRREKLAQTFKMRHQISRSIRQFLVGDGFYEVETPVLTKSTPEGARDYLVPSRVHDGEFYALPQSPQLFKQLLMISGFDKYYQIVKCFRDEDLRA</sequence>
<feature type="non-terminal residue" evidence="7">
    <location>
        <position position="1"/>
    </location>
</feature>
<dbReference type="PROSITE" id="PS50862">
    <property type="entry name" value="AA_TRNA_LIGASE_II"/>
    <property type="match status" value="1"/>
</dbReference>
<dbReference type="Gene3D" id="3.30.930.10">
    <property type="entry name" value="Bira Bifunctional Protein, Domain 2"/>
    <property type="match status" value="1"/>
</dbReference>
<dbReference type="GO" id="GO:0016740">
    <property type="term" value="F:transferase activity"/>
    <property type="evidence" value="ECO:0007669"/>
    <property type="project" value="UniProtKB-ARBA"/>
</dbReference>
<gene>
    <name evidence="7" type="primary">aspS</name>
    <name evidence="7" type="ORF">GTU77_10880</name>
</gene>
<keyword evidence="1 7" id="KW-0436">Ligase</keyword>
<evidence type="ECO:0000256" key="3">
    <source>
        <dbReference type="ARBA" id="ARBA00022840"/>
    </source>
</evidence>
<keyword evidence="5" id="KW-0030">Aminoacyl-tRNA synthetase</keyword>
<name>A0AAJ2Z278_WEICO</name>
<dbReference type="InterPro" id="IPR002312">
    <property type="entry name" value="Asp/Asn-tRNA-synth_IIb"/>
</dbReference>
<evidence type="ECO:0000256" key="2">
    <source>
        <dbReference type="ARBA" id="ARBA00022741"/>
    </source>
</evidence>
<protein>
    <submittedName>
        <fullName evidence="7">Aspartate--tRNA ligase</fullName>
        <ecNumber evidence="7">6.1.1.12</ecNumber>
    </submittedName>
</protein>